<keyword evidence="2" id="KW-1185">Reference proteome</keyword>
<reference evidence="1 2" key="1">
    <citation type="submission" date="2021-11" db="EMBL/GenBank/DDBJ databases">
        <title>Black yeast isolated from Biological Soil Crust.</title>
        <authorList>
            <person name="Kurbessoian T."/>
        </authorList>
    </citation>
    <scope>NUCLEOTIDE SEQUENCE [LARGE SCALE GENOMIC DNA]</scope>
    <source>
        <strain evidence="1 2">CCFEE 5522</strain>
    </source>
</reference>
<gene>
    <name evidence="1" type="ORF">LTR36_001694</name>
</gene>
<dbReference type="EMBL" id="JAVFHQ010000013">
    <property type="protein sequence ID" value="KAK4546962.1"/>
    <property type="molecule type" value="Genomic_DNA"/>
</dbReference>
<name>A0AAV9JN43_9PEZI</name>
<proteinExistence type="predicted"/>
<dbReference type="Proteomes" id="UP001324427">
    <property type="component" value="Unassembled WGS sequence"/>
</dbReference>
<organism evidence="1 2">
    <name type="scientific">Oleoguttula mirabilis</name>
    <dbReference type="NCBI Taxonomy" id="1507867"/>
    <lineage>
        <taxon>Eukaryota</taxon>
        <taxon>Fungi</taxon>
        <taxon>Dikarya</taxon>
        <taxon>Ascomycota</taxon>
        <taxon>Pezizomycotina</taxon>
        <taxon>Dothideomycetes</taxon>
        <taxon>Dothideomycetidae</taxon>
        <taxon>Mycosphaerellales</taxon>
        <taxon>Teratosphaeriaceae</taxon>
        <taxon>Oleoguttula</taxon>
    </lineage>
</organism>
<dbReference type="AlphaFoldDB" id="A0AAV9JN43"/>
<evidence type="ECO:0000313" key="2">
    <source>
        <dbReference type="Proteomes" id="UP001324427"/>
    </source>
</evidence>
<comment type="caution">
    <text evidence="1">The sequence shown here is derived from an EMBL/GenBank/DDBJ whole genome shotgun (WGS) entry which is preliminary data.</text>
</comment>
<protein>
    <submittedName>
        <fullName evidence="1">Uncharacterized protein</fullName>
    </submittedName>
</protein>
<accession>A0AAV9JN43</accession>
<sequence length="269" mass="28307">MAALPCDNRFQTCNTIGAPFPAAPGCSAPALRAACQPGPWVHLHVPGGAAHSICNSCRNRARAHQTPVEHAQLDVPRFTRGVGAGAPKYITNIAGVLGLLCKFCEADEQELHKRHTALGHPAPLRPRYCCGCRGRATLEIVVQAANNSGELLLLARDQAGTRQTAHPMLTTARQNRGRPAACRCGRDTIEATLNPKVTQCLCCGGVQVDVGQVKVLRHTQANIVAANAAGTLPALSFVAAAFDLNARGPVVGNAGRTNGGQVGWNNNRK</sequence>
<evidence type="ECO:0000313" key="1">
    <source>
        <dbReference type="EMBL" id="KAK4546962.1"/>
    </source>
</evidence>